<keyword evidence="4 9" id="KW-0812">Transmembrane</keyword>
<feature type="transmembrane region" description="Helical" evidence="9">
    <location>
        <begin position="222"/>
        <end position="248"/>
    </location>
</feature>
<sequence length="289" mass="29990">MEWLNAVLQGILLGGLYALLAAGLSLMFGVMRIVNLAHGVLAVVAAYLGYFLVDKLSVPAFLCIVIVIPVMAGIGYVLQLGLLNPAIARGGLAPILVTFGLAVVVTNLLQQFFSADTRSIQTGAIATDSIQINDEIAIGVFPLVTFIVGVVVIAGLQTYLSRSRTGRAMRAASDDKDAAQLMGIDNRRIYAIATAIALGVVGLAGVFLGMRTQFSPTYGDATLIFAFEAVIIGGLGSLWGTLIGGVVLGIAQAVGAQINPAYGILAGNLVFLAILAFRPTGLLQKAVNS</sequence>
<dbReference type="GO" id="GO:0022857">
    <property type="term" value="F:transmembrane transporter activity"/>
    <property type="evidence" value="ECO:0007669"/>
    <property type="project" value="InterPro"/>
</dbReference>
<feature type="transmembrane region" description="Helical" evidence="9">
    <location>
        <begin position="58"/>
        <end position="78"/>
    </location>
</feature>
<feature type="transmembrane region" description="Helical" evidence="9">
    <location>
        <begin position="33"/>
        <end position="52"/>
    </location>
</feature>
<evidence type="ECO:0000313" key="10">
    <source>
        <dbReference type="EMBL" id="CAB4745007.1"/>
    </source>
</evidence>
<keyword evidence="2" id="KW-0813">Transport</keyword>
<evidence type="ECO:0000256" key="8">
    <source>
        <dbReference type="ARBA" id="ARBA00037998"/>
    </source>
</evidence>
<feature type="transmembrane region" description="Helical" evidence="9">
    <location>
        <begin position="136"/>
        <end position="160"/>
    </location>
</feature>
<evidence type="ECO:0000256" key="4">
    <source>
        <dbReference type="ARBA" id="ARBA00022692"/>
    </source>
</evidence>
<feature type="transmembrane region" description="Helical" evidence="9">
    <location>
        <begin position="189"/>
        <end position="210"/>
    </location>
</feature>
<keyword evidence="5" id="KW-0029">Amino-acid transport</keyword>
<evidence type="ECO:0000256" key="1">
    <source>
        <dbReference type="ARBA" id="ARBA00004651"/>
    </source>
</evidence>
<dbReference type="EMBL" id="CAEZYW010000145">
    <property type="protein sequence ID" value="CAB4745007.1"/>
    <property type="molecule type" value="Genomic_DNA"/>
</dbReference>
<dbReference type="CDD" id="cd06582">
    <property type="entry name" value="TM_PBP1_LivH_like"/>
    <property type="match status" value="1"/>
</dbReference>
<dbReference type="GO" id="GO:0006865">
    <property type="term" value="P:amino acid transport"/>
    <property type="evidence" value="ECO:0007669"/>
    <property type="project" value="UniProtKB-KW"/>
</dbReference>
<keyword evidence="7 9" id="KW-0472">Membrane</keyword>
<name>A0A6J6TE57_9ZZZZ</name>
<evidence type="ECO:0000256" key="7">
    <source>
        <dbReference type="ARBA" id="ARBA00023136"/>
    </source>
</evidence>
<accession>A0A6J6TE57</accession>
<evidence type="ECO:0000256" key="6">
    <source>
        <dbReference type="ARBA" id="ARBA00022989"/>
    </source>
</evidence>
<gene>
    <name evidence="10" type="ORF">UFOPK2786_00992</name>
</gene>
<dbReference type="InterPro" id="IPR052157">
    <property type="entry name" value="BCAA_transport_permease"/>
</dbReference>
<evidence type="ECO:0000256" key="9">
    <source>
        <dbReference type="SAM" id="Phobius"/>
    </source>
</evidence>
<keyword evidence="6 9" id="KW-1133">Transmembrane helix</keyword>
<comment type="subcellular location">
    <subcellularLocation>
        <location evidence="1">Cell membrane</location>
        <topology evidence="1">Multi-pass membrane protein</topology>
    </subcellularLocation>
</comment>
<dbReference type="Pfam" id="PF02653">
    <property type="entry name" value="BPD_transp_2"/>
    <property type="match status" value="1"/>
</dbReference>
<organism evidence="10">
    <name type="scientific">freshwater metagenome</name>
    <dbReference type="NCBI Taxonomy" id="449393"/>
    <lineage>
        <taxon>unclassified sequences</taxon>
        <taxon>metagenomes</taxon>
        <taxon>ecological metagenomes</taxon>
    </lineage>
</organism>
<dbReference type="PANTHER" id="PTHR11795:SF445">
    <property type="entry name" value="AMINO ACID ABC TRANSPORTER PERMEASE PROTEIN"/>
    <property type="match status" value="1"/>
</dbReference>
<reference evidence="10" key="1">
    <citation type="submission" date="2020-05" db="EMBL/GenBank/DDBJ databases">
        <authorList>
            <person name="Chiriac C."/>
            <person name="Salcher M."/>
            <person name="Ghai R."/>
            <person name="Kavagutti S V."/>
        </authorList>
    </citation>
    <scope>NUCLEOTIDE SEQUENCE</scope>
</reference>
<proteinExistence type="inferred from homology"/>
<dbReference type="PANTHER" id="PTHR11795">
    <property type="entry name" value="BRANCHED-CHAIN AMINO ACID TRANSPORT SYSTEM PERMEASE PROTEIN LIVH"/>
    <property type="match status" value="1"/>
</dbReference>
<dbReference type="AlphaFoldDB" id="A0A6J6TE57"/>
<feature type="transmembrane region" description="Helical" evidence="9">
    <location>
        <begin position="6"/>
        <end position="26"/>
    </location>
</feature>
<dbReference type="GO" id="GO:0005886">
    <property type="term" value="C:plasma membrane"/>
    <property type="evidence" value="ECO:0007669"/>
    <property type="project" value="UniProtKB-SubCell"/>
</dbReference>
<evidence type="ECO:0000256" key="2">
    <source>
        <dbReference type="ARBA" id="ARBA00022448"/>
    </source>
</evidence>
<comment type="similarity">
    <text evidence="8">Belongs to the binding-protein-dependent transport system permease family. LivHM subfamily.</text>
</comment>
<dbReference type="InterPro" id="IPR001851">
    <property type="entry name" value="ABC_transp_permease"/>
</dbReference>
<keyword evidence="3" id="KW-1003">Cell membrane</keyword>
<feature type="transmembrane region" description="Helical" evidence="9">
    <location>
        <begin position="260"/>
        <end position="277"/>
    </location>
</feature>
<protein>
    <submittedName>
        <fullName evidence="10">Unannotated protein</fullName>
    </submittedName>
</protein>
<feature type="transmembrane region" description="Helical" evidence="9">
    <location>
        <begin position="90"/>
        <end position="109"/>
    </location>
</feature>
<evidence type="ECO:0000256" key="3">
    <source>
        <dbReference type="ARBA" id="ARBA00022475"/>
    </source>
</evidence>
<evidence type="ECO:0000256" key="5">
    <source>
        <dbReference type="ARBA" id="ARBA00022970"/>
    </source>
</evidence>